<feature type="signal peptide" evidence="1">
    <location>
        <begin position="1"/>
        <end position="21"/>
    </location>
</feature>
<dbReference type="InterPro" id="IPR016024">
    <property type="entry name" value="ARM-type_fold"/>
</dbReference>
<feature type="chain" id="PRO_5017220926" evidence="1">
    <location>
        <begin position="22"/>
        <end position="528"/>
    </location>
</feature>
<evidence type="ECO:0000313" key="3">
    <source>
        <dbReference type="Proteomes" id="UP000266426"/>
    </source>
</evidence>
<reference evidence="2 3" key="1">
    <citation type="journal article" date="2017" name="ISME J.">
        <title>Energy and carbon metabolisms in a deep terrestrial subsurface fluid microbial community.</title>
        <authorList>
            <person name="Momper L."/>
            <person name="Jungbluth S.P."/>
            <person name="Lee M.D."/>
            <person name="Amend J.P."/>
        </authorList>
    </citation>
    <scope>NUCLEOTIDE SEQUENCE [LARGE SCALE GENOMIC DNA]</scope>
    <source>
        <strain evidence="2">SURF_26</strain>
    </source>
</reference>
<dbReference type="EMBL" id="QZJZ01000067">
    <property type="protein sequence ID" value="RJP58409.1"/>
    <property type="molecule type" value="Genomic_DNA"/>
</dbReference>
<protein>
    <submittedName>
        <fullName evidence="2">HEAT repeat domain-containing protein</fullName>
    </submittedName>
</protein>
<dbReference type="Proteomes" id="UP000266426">
    <property type="component" value="Unassembled WGS sequence"/>
</dbReference>
<proteinExistence type="predicted"/>
<sequence>MKNFMLTILMIICIAAKMVLSYSPGETTTKNDPPPPEFEYLAIQDYMLKNTLINSIRKRIEQDPSVVHQYSRASFYINRSAFIHALALIASNEYIPLLESCLSDSDQKIIADTLTALGHMRHTEAETALQRFAKNPQHNAETASSLINALSNYFSDSSADIIISFYNRKINTIQFNTTVITALGVMGTPYAANLLVSLYPQAPDTEKLMIIENLGYCRNSDSARLFLSAIVQAKGHQHFVQAVLSLGMLESQEHIPLFLELLHDESNTFVPPAAQALSYFSIPWLVNELLKETDEKTINSVNRFVYDAITKIISTWTEEEIISFITDNNLPGDIAMRLAELNDPSSIKVLEEILAHEDPLNRLAGLFALNTMNNDESRSAIMRHLPYAADLELRFMIPVFKQWLEEKTISFEEIAKPLSRSGYFREKEAIFSVALNVAEPERVFIYLVNTPDHPMNWLASYTSSYLTYDKAVIRGLTYSARKGLFRERYYAVKTLIQISGDSQEINGFLSSLIESEQNKTVKKLLENR</sequence>
<keyword evidence="1" id="KW-0732">Signal</keyword>
<organism evidence="2 3">
    <name type="scientific">Candidatus Auribacter fodinae</name>
    <dbReference type="NCBI Taxonomy" id="2093366"/>
    <lineage>
        <taxon>Bacteria</taxon>
        <taxon>Pseudomonadati</taxon>
        <taxon>Candidatus Auribacterota</taxon>
        <taxon>Candidatus Auribacteria</taxon>
        <taxon>Candidatus Auribacterales</taxon>
        <taxon>Candidatus Auribacteraceae</taxon>
        <taxon>Candidatus Auribacter</taxon>
    </lineage>
</organism>
<dbReference type="Gene3D" id="1.25.10.10">
    <property type="entry name" value="Leucine-rich Repeat Variant"/>
    <property type="match status" value="2"/>
</dbReference>
<dbReference type="AlphaFoldDB" id="A0A3A4R0C5"/>
<gene>
    <name evidence="2" type="ORF">C4541_08105</name>
</gene>
<dbReference type="SUPFAM" id="SSF48371">
    <property type="entry name" value="ARM repeat"/>
    <property type="match status" value="1"/>
</dbReference>
<name>A0A3A4R0C5_9BACT</name>
<accession>A0A3A4R0C5</accession>
<dbReference type="InterPro" id="IPR011989">
    <property type="entry name" value="ARM-like"/>
</dbReference>
<evidence type="ECO:0000256" key="1">
    <source>
        <dbReference type="SAM" id="SignalP"/>
    </source>
</evidence>
<evidence type="ECO:0000313" key="2">
    <source>
        <dbReference type="EMBL" id="RJP58409.1"/>
    </source>
</evidence>
<comment type="caution">
    <text evidence="2">The sequence shown here is derived from an EMBL/GenBank/DDBJ whole genome shotgun (WGS) entry which is preliminary data.</text>
</comment>